<name>A0A3D9XRR5_PARVE</name>
<accession>A0A3D9XRR5</accession>
<feature type="region of interest" description="Disordered" evidence="1">
    <location>
        <begin position="1"/>
        <end position="54"/>
    </location>
</feature>
<comment type="caution">
    <text evidence="2">The sequence shown here is derived from an EMBL/GenBank/DDBJ whole genome shotgun (WGS) entry which is preliminary data.</text>
</comment>
<dbReference type="EMBL" id="QTUJ01000001">
    <property type="protein sequence ID" value="REF72391.1"/>
    <property type="molecule type" value="Genomic_DNA"/>
</dbReference>
<reference evidence="2 3" key="1">
    <citation type="submission" date="2018-08" db="EMBL/GenBank/DDBJ databases">
        <title>Genomic Encyclopedia of Archaeal and Bacterial Type Strains, Phase II (KMG-II): from individual species to whole genera.</title>
        <authorList>
            <person name="Goeker M."/>
        </authorList>
    </citation>
    <scope>NUCLEOTIDE SEQUENCE [LARGE SCALE GENOMIC DNA]</scope>
    <source>
        <strain evidence="2 3">DSM 17099</strain>
    </source>
</reference>
<gene>
    <name evidence="2" type="ORF">BDD41_0861</name>
</gene>
<dbReference type="RefSeq" id="WP_116220875.1">
    <property type="nucleotide sequence ID" value="NZ_CP038196.1"/>
</dbReference>
<dbReference type="AlphaFoldDB" id="A0A3D9XRR5"/>
<evidence type="ECO:0000313" key="2">
    <source>
        <dbReference type="EMBL" id="REF72391.1"/>
    </source>
</evidence>
<evidence type="ECO:0000313" key="3">
    <source>
        <dbReference type="Proteomes" id="UP000256941"/>
    </source>
</evidence>
<dbReference type="Proteomes" id="UP000256941">
    <property type="component" value="Unassembled WGS sequence"/>
</dbReference>
<proteinExistence type="predicted"/>
<sequence length="796" mass="83652">MGWQDAPIVEDAQPKWMSAPAVDEEEVASRQSPDQPQIVGGVIMPPPEDQQRRIDPVEYSYGGRDAQPRMGSMMYPQAGGSQALPEPDRRVTFEDWQRMSRSERKAAGLPVSAIGGQLAFDRMATGISGNAREFILRDGQEPEKVVRGDYNALGISPEADAMVAGGLRTIGEPLNAFNRAFTNMFTLGSLDEIEGVADAAMTDQSFSEARQASRQRSEAQAAEYPIATTAAGVAGAVTSPAAQLAMRYFPAGGSPVAQIGAGAGTGAVLGGAQGFMEGEGGAVNRLNNALGGMLFGGAIGGAIPAIAQGAGALYRTGRNALAEYRGIGQVADDLGISRRAGRLLSDTLEMDDAARMRNALRRPDAMLADAGPSTQGALDAVIQSPGEGARTALGRIDDRATAAGQRLVGELDRTMGAPQGINAAQGAIRQGTAGARSAAYDAAYSKPIDYAGEAGMRLEGLLRRVPGKAIQDANRLMQLDGDSSRQILASIADDGSVTFRQMPDVRQWDYIKRALDQAAASGEGQGALGGQTPMGRAYQGLARTIRDTVADAVPEYRTALDTAADAIGQVQGVKFGAQMMRPGTTREEVADFLKGATGAERAAVKQGVRQQIDDTIANVRAIATDPNIDARQAYKAMTDMSSPSARAKLEMLLGDEWPAVRQALDDTAQALGLRARVATNSRTFGRQQFGQMLDDSLEPGAIARGEPVNTAKGIWQRVTGSTPAQIQRAKSGVRNELADVLTRPNALATLNALEAARTAFPILPGAGRGVTNALNAFGLGSVPAIVPEVRNRLRQP</sequence>
<evidence type="ECO:0000256" key="1">
    <source>
        <dbReference type="SAM" id="MobiDB-lite"/>
    </source>
</evidence>
<organism evidence="2 3">
    <name type="scientific">Paracoccus versutus</name>
    <name type="common">Thiobacillus versutus</name>
    <dbReference type="NCBI Taxonomy" id="34007"/>
    <lineage>
        <taxon>Bacteria</taxon>
        <taxon>Pseudomonadati</taxon>
        <taxon>Pseudomonadota</taxon>
        <taxon>Alphaproteobacteria</taxon>
        <taxon>Rhodobacterales</taxon>
        <taxon>Paracoccaceae</taxon>
        <taxon>Paracoccus</taxon>
    </lineage>
</organism>
<protein>
    <submittedName>
        <fullName evidence="2">Uncharacterized protein</fullName>
    </submittedName>
</protein>